<evidence type="ECO:0000256" key="2">
    <source>
        <dbReference type="ARBA" id="ARBA00022475"/>
    </source>
</evidence>
<keyword evidence="2" id="KW-1003">Cell membrane</keyword>
<dbReference type="EMBL" id="NSIT01000014">
    <property type="protein sequence ID" value="PJE80508.1"/>
    <property type="molecule type" value="Genomic_DNA"/>
</dbReference>
<feature type="transmembrane region" description="Helical" evidence="6">
    <location>
        <begin position="9"/>
        <end position="29"/>
    </location>
</feature>
<feature type="transmembrane region" description="Helical" evidence="6">
    <location>
        <begin position="208"/>
        <end position="226"/>
    </location>
</feature>
<reference evidence="7" key="1">
    <citation type="journal article" date="2017" name="Appl. Environ. Microbiol.">
        <title>Molecular characterization of an Endozoicomonas-like organism causing infection in king scallop Pecten maximus L.</title>
        <authorList>
            <person name="Cano I."/>
            <person name="van Aerle R."/>
            <person name="Ross S."/>
            <person name="Verner-Jeffreys D.W."/>
            <person name="Paley R.K."/>
            <person name="Rimmer G."/>
            <person name="Ryder D."/>
            <person name="Hooper P."/>
            <person name="Stone D."/>
            <person name="Feist S.W."/>
        </authorList>
    </citation>
    <scope>NUCLEOTIDE SEQUENCE</scope>
</reference>
<keyword evidence="3 6" id="KW-0812">Transmembrane</keyword>
<gene>
    <name evidence="7" type="ORF">CI610_00476</name>
</gene>
<evidence type="ECO:0008006" key="8">
    <source>
        <dbReference type="Google" id="ProtNLM"/>
    </source>
</evidence>
<feature type="transmembrane region" description="Helical" evidence="6">
    <location>
        <begin position="35"/>
        <end position="59"/>
    </location>
</feature>
<sequence length="412" mass="46543">MNLNIIINVGLRSSTLVSKFALLFFLAKFSTPETVGLYGLVTVTVGYLLYLLGLDFYTYTTREMLSTDNSNWPEIIKNQVGFFTVTYLLFLPCIYFLFFLDILPKNIVLLFYGVLILEHITQELNRLLIAMGKVLTASWVLFFRSGLWCYIAVGLISFKVFKNDLVVVLTSWILGGAIATIIGLIILSKYDWRSVNWLRMDWKWIRKGLSVAGLFLLGTLCLRGIYTADRYIIQSLSGLAAVGVYTFYAGVSNAFSTFIDAVIISFRYPKIVQAYRSNNIALFLEYKQKMLKSIILTSLIIGGSAILLIQSILDIIGNATYIDKLYIFGYLLAAASVTCISYVPHYALYAMGKDKYLAAINIGGVLIFLIFVQIQIRYFESITSVSFSILLVSLYFLVAKQTLCFTLTRKFN</sequence>
<feature type="transmembrane region" description="Helical" evidence="6">
    <location>
        <begin position="165"/>
        <end position="187"/>
    </location>
</feature>
<feature type="transmembrane region" description="Helical" evidence="6">
    <location>
        <begin position="80"/>
        <end position="100"/>
    </location>
</feature>
<evidence type="ECO:0000256" key="5">
    <source>
        <dbReference type="ARBA" id="ARBA00023136"/>
    </source>
</evidence>
<dbReference type="PANTHER" id="PTHR30250">
    <property type="entry name" value="PST FAMILY PREDICTED COLANIC ACID TRANSPORTER"/>
    <property type="match status" value="1"/>
</dbReference>
<protein>
    <recommendedName>
        <fullName evidence="8">Polysaccharide biosynthesis protein C-terminal domain-containing protein</fullName>
    </recommendedName>
</protein>
<feature type="transmembrane region" description="Helical" evidence="6">
    <location>
        <begin position="246"/>
        <end position="269"/>
    </location>
</feature>
<proteinExistence type="predicted"/>
<dbReference type="Pfam" id="PF01943">
    <property type="entry name" value="Polysacc_synt"/>
    <property type="match status" value="1"/>
</dbReference>
<dbReference type="InterPro" id="IPR002797">
    <property type="entry name" value="Polysacc_synth"/>
</dbReference>
<dbReference type="GO" id="GO:0005886">
    <property type="term" value="C:plasma membrane"/>
    <property type="evidence" value="ECO:0007669"/>
    <property type="project" value="UniProtKB-SubCell"/>
</dbReference>
<evidence type="ECO:0000256" key="6">
    <source>
        <dbReference type="SAM" id="Phobius"/>
    </source>
</evidence>
<accession>A0A2H9TBL0</accession>
<organism evidence="7">
    <name type="scientific">invertebrate metagenome</name>
    <dbReference type="NCBI Taxonomy" id="1711999"/>
    <lineage>
        <taxon>unclassified sequences</taxon>
        <taxon>metagenomes</taxon>
        <taxon>organismal metagenomes</taxon>
    </lineage>
</organism>
<evidence type="ECO:0000313" key="7">
    <source>
        <dbReference type="EMBL" id="PJE80508.1"/>
    </source>
</evidence>
<keyword evidence="5 6" id="KW-0472">Membrane</keyword>
<evidence type="ECO:0000256" key="4">
    <source>
        <dbReference type="ARBA" id="ARBA00022989"/>
    </source>
</evidence>
<feature type="transmembrane region" description="Helical" evidence="6">
    <location>
        <begin position="356"/>
        <end position="376"/>
    </location>
</feature>
<dbReference type="PANTHER" id="PTHR30250:SF11">
    <property type="entry name" value="O-ANTIGEN TRANSPORTER-RELATED"/>
    <property type="match status" value="1"/>
</dbReference>
<feature type="transmembrane region" description="Helical" evidence="6">
    <location>
        <begin position="290"/>
        <end position="313"/>
    </location>
</feature>
<keyword evidence="4 6" id="KW-1133">Transmembrane helix</keyword>
<comment type="subcellular location">
    <subcellularLocation>
        <location evidence="1">Cell membrane</location>
        <topology evidence="1">Multi-pass membrane protein</topology>
    </subcellularLocation>
</comment>
<dbReference type="InterPro" id="IPR050833">
    <property type="entry name" value="Poly_Biosynth_Transport"/>
</dbReference>
<evidence type="ECO:0000256" key="1">
    <source>
        <dbReference type="ARBA" id="ARBA00004651"/>
    </source>
</evidence>
<feature type="transmembrane region" description="Helical" evidence="6">
    <location>
        <begin position="382"/>
        <end position="399"/>
    </location>
</feature>
<evidence type="ECO:0000256" key="3">
    <source>
        <dbReference type="ARBA" id="ARBA00022692"/>
    </source>
</evidence>
<dbReference type="AlphaFoldDB" id="A0A2H9TBL0"/>
<comment type="caution">
    <text evidence="7">The sequence shown here is derived from an EMBL/GenBank/DDBJ whole genome shotgun (WGS) entry which is preliminary data.</text>
</comment>
<feature type="transmembrane region" description="Helical" evidence="6">
    <location>
        <begin position="106"/>
        <end position="122"/>
    </location>
</feature>
<feature type="transmembrane region" description="Helical" evidence="6">
    <location>
        <begin position="134"/>
        <end position="153"/>
    </location>
</feature>
<feature type="transmembrane region" description="Helical" evidence="6">
    <location>
        <begin position="325"/>
        <end position="344"/>
    </location>
</feature>
<name>A0A2H9TBL0_9ZZZZ</name>